<feature type="region of interest" description="Disordered" evidence="1">
    <location>
        <begin position="1"/>
        <end position="26"/>
    </location>
</feature>
<dbReference type="AlphaFoldDB" id="A0A3M2S7Q9"/>
<feature type="compositionally biased region" description="Polar residues" evidence="1">
    <location>
        <begin position="9"/>
        <end position="23"/>
    </location>
</feature>
<evidence type="ECO:0000313" key="2">
    <source>
        <dbReference type="EMBL" id="RMJ13559.1"/>
    </source>
</evidence>
<keyword evidence="3" id="KW-1185">Reference proteome</keyword>
<comment type="caution">
    <text evidence="2">The sequence shown here is derived from an EMBL/GenBank/DDBJ whole genome shotgun (WGS) entry which is preliminary data.</text>
</comment>
<sequence length="107" mass="11712">MKQDHDWSVSATSDHCQDPQPTRFQGMDLDAELPTADGANWFHAEAVANQRPKSLAEYPVWDNDCWSQGHLRLSTSPTIGPENVAEPPDGNKKPSTASNSRPSGILV</sequence>
<feature type="compositionally biased region" description="Polar residues" evidence="1">
    <location>
        <begin position="93"/>
        <end position="107"/>
    </location>
</feature>
<evidence type="ECO:0000256" key="1">
    <source>
        <dbReference type="SAM" id="MobiDB-lite"/>
    </source>
</evidence>
<proteinExistence type="predicted"/>
<accession>A0A3M2S7Q9</accession>
<dbReference type="EMBL" id="NKUJ01000105">
    <property type="protein sequence ID" value="RMJ13559.1"/>
    <property type="molecule type" value="Genomic_DNA"/>
</dbReference>
<gene>
    <name evidence="2" type="ORF">CDV36_006745</name>
</gene>
<feature type="region of interest" description="Disordered" evidence="1">
    <location>
        <begin position="72"/>
        <end position="107"/>
    </location>
</feature>
<evidence type="ECO:0000313" key="3">
    <source>
        <dbReference type="Proteomes" id="UP000277212"/>
    </source>
</evidence>
<protein>
    <submittedName>
        <fullName evidence="2">Uncharacterized protein</fullName>
    </submittedName>
</protein>
<name>A0A3M2S7Q9_9HYPO</name>
<organism evidence="2 3">
    <name type="scientific">Fusarium kuroshium</name>
    <dbReference type="NCBI Taxonomy" id="2010991"/>
    <lineage>
        <taxon>Eukaryota</taxon>
        <taxon>Fungi</taxon>
        <taxon>Dikarya</taxon>
        <taxon>Ascomycota</taxon>
        <taxon>Pezizomycotina</taxon>
        <taxon>Sordariomycetes</taxon>
        <taxon>Hypocreomycetidae</taxon>
        <taxon>Hypocreales</taxon>
        <taxon>Nectriaceae</taxon>
        <taxon>Fusarium</taxon>
        <taxon>Fusarium solani species complex</taxon>
    </lineage>
</organism>
<dbReference type="Proteomes" id="UP000277212">
    <property type="component" value="Unassembled WGS sequence"/>
</dbReference>
<reference evidence="2 3" key="1">
    <citation type="submission" date="2017-06" db="EMBL/GenBank/DDBJ databases">
        <title>Comparative genomic analysis of Ambrosia Fusariam Clade fungi.</title>
        <authorList>
            <person name="Stajich J.E."/>
            <person name="Carrillo J."/>
            <person name="Kijimoto T."/>
            <person name="Eskalen A."/>
            <person name="O'Donnell K."/>
            <person name="Kasson M."/>
        </authorList>
    </citation>
    <scope>NUCLEOTIDE SEQUENCE [LARGE SCALE GENOMIC DNA]</scope>
    <source>
        <strain evidence="2">UCR3666</strain>
    </source>
</reference>